<dbReference type="AlphaFoldDB" id="A0A328D643"/>
<gene>
    <name evidence="2" type="ORF">DM860_017744</name>
</gene>
<dbReference type="InterPro" id="IPR032675">
    <property type="entry name" value="LRR_dom_sf"/>
</dbReference>
<proteinExistence type="predicted"/>
<dbReference type="Pfam" id="PF23622">
    <property type="entry name" value="LRR_At1g61320_AtMIF1"/>
    <property type="match status" value="1"/>
</dbReference>
<dbReference type="EMBL" id="NQVE01000190">
    <property type="protein sequence ID" value="RAL41195.1"/>
    <property type="molecule type" value="Genomic_DNA"/>
</dbReference>
<name>A0A328D643_9ASTE</name>
<reference evidence="2 3" key="1">
    <citation type="submission" date="2018-06" db="EMBL/GenBank/DDBJ databases">
        <title>The Genome of Cuscuta australis (Dodder) Provides Insight into the Evolution of Plant Parasitism.</title>
        <authorList>
            <person name="Liu H."/>
        </authorList>
    </citation>
    <scope>NUCLEOTIDE SEQUENCE [LARGE SCALE GENOMIC DNA]</scope>
    <source>
        <strain evidence="3">cv. Yunnan</strain>
        <tissue evidence="2">Vines</tissue>
    </source>
</reference>
<dbReference type="InterPro" id="IPR055357">
    <property type="entry name" value="LRR_At1g61320_AtMIF1"/>
</dbReference>
<evidence type="ECO:0000313" key="3">
    <source>
        <dbReference type="Proteomes" id="UP000249390"/>
    </source>
</evidence>
<dbReference type="InterPro" id="IPR053772">
    <property type="entry name" value="At1g61320/At1g61330-like"/>
</dbReference>
<feature type="domain" description="At1g61320/AtMIF1 LRR" evidence="1">
    <location>
        <begin position="65"/>
        <end position="394"/>
    </location>
</feature>
<dbReference type="PANTHER" id="PTHR34145">
    <property type="entry name" value="OS02G0105600 PROTEIN"/>
    <property type="match status" value="1"/>
</dbReference>
<organism evidence="2 3">
    <name type="scientific">Cuscuta australis</name>
    <dbReference type="NCBI Taxonomy" id="267555"/>
    <lineage>
        <taxon>Eukaryota</taxon>
        <taxon>Viridiplantae</taxon>
        <taxon>Streptophyta</taxon>
        <taxon>Embryophyta</taxon>
        <taxon>Tracheophyta</taxon>
        <taxon>Spermatophyta</taxon>
        <taxon>Magnoliopsida</taxon>
        <taxon>eudicotyledons</taxon>
        <taxon>Gunneridae</taxon>
        <taxon>Pentapetalae</taxon>
        <taxon>asterids</taxon>
        <taxon>lamiids</taxon>
        <taxon>Solanales</taxon>
        <taxon>Convolvulaceae</taxon>
        <taxon>Cuscuteae</taxon>
        <taxon>Cuscuta</taxon>
        <taxon>Cuscuta subgen. Grammica</taxon>
        <taxon>Cuscuta sect. Cleistogrammica</taxon>
    </lineage>
</organism>
<protein>
    <recommendedName>
        <fullName evidence="1">At1g61320/AtMIF1 LRR domain-containing protein</fullName>
    </recommendedName>
</protein>
<dbReference type="Proteomes" id="UP000249390">
    <property type="component" value="Unassembled WGS sequence"/>
</dbReference>
<evidence type="ECO:0000313" key="2">
    <source>
        <dbReference type="EMBL" id="RAL41195.1"/>
    </source>
</evidence>
<comment type="caution">
    <text evidence="2">The sequence shown here is derived from an EMBL/GenBank/DDBJ whole genome shotgun (WGS) entry which is preliminary data.</text>
</comment>
<sequence length="417" mass="47489">MSRLTLKEAAQLGTLSLNWRELWTCFSGVFNFEDPRLMRDWRSSLLDQALVNQYISRFVSWVAQIVEQHRGSSIEEFKVAFALDNTYQSQIDKWVAFALAKRTKSLVLNFRDKFILCPTASFYAPSLAFFLSLKSPNLESRKPCLKVLDLDHVNISTEGLECILLSCQCLEKLNIWKSLCLTSIRALSSPLALKELKVGTCPKLQNIDILAPRLLTFAYMGERINLHIRNASLLSELSVRVLPNVPVAYALDSFSEYFSHLKYLSVTAHVDSQLNLNMPPLNLTNLKHLRLGVSASFCQTLDGWTTLIEASPALQKLTLELYTHFGSGPRYRFRKRHNARPLKCLKILELFGFMGGRVDLGLARYVFENAAVLEQVIIDFKNYQYGIILNKSLDISMKRADELREELSPGAELIIKK</sequence>
<dbReference type="SUPFAM" id="SSF52058">
    <property type="entry name" value="L domain-like"/>
    <property type="match status" value="1"/>
</dbReference>
<accession>A0A328D643</accession>
<evidence type="ECO:0000259" key="1">
    <source>
        <dbReference type="Pfam" id="PF23622"/>
    </source>
</evidence>
<keyword evidence="3" id="KW-1185">Reference proteome</keyword>
<dbReference type="Gene3D" id="3.80.10.10">
    <property type="entry name" value="Ribonuclease Inhibitor"/>
    <property type="match status" value="1"/>
</dbReference>
<dbReference type="PANTHER" id="PTHR34145:SF68">
    <property type="entry name" value="FBD DOMAIN-CONTAINING PROTEIN"/>
    <property type="match status" value="1"/>
</dbReference>